<evidence type="ECO:0000259" key="1">
    <source>
        <dbReference type="Pfam" id="PF14864"/>
    </source>
</evidence>
<accession>A0A1G7BU81</accession>
<dbReference type="STRING" id="282683.SAMN04488105_102393"/>
<dbReference type="InterPro" id="IPR036527">
    <property type="entry name" value="SCP2_sterol-bd_dom_sf"/>
</dbReference>
<dbReference type="AlphaFoldDB" id="A0A1G7BU81"/>
<gene>
    <name evidence="2" type="ORF">SAMN04488105_102393</name>
</gene>
<dbReference type="SUPFAM" id="SSF55718">
    <property type="entry name" value="SCP-like"/>
    <property type="match status" value="1"/>
</dbReference>
<feature type="domain" description="Alkyl sulfatase C-terminal" evidence="1">
    <location>
        <begin position="1"/>
        <end position="53"/>
    </location>
</feature>
<sequence length="63" mass="6924">MRNLPLGTCLDYLAVRLNHREAAGQEIALDFMMTDVGDAFEATVTNSVMNDTLDGQGPRRTPL</sequence>
<organism evidence="2 3">
    <name type="scientific">Salipiger thiooxidans</name>
    <dbReference type="NCBI Taxonomy" id="282683"/>
    <lineage>
        <taxon>Bacteria</taxon>
        <taxon>Pseudomonadati</taxon>
        <taxon>Pseudomonadota</taxon>
        <taxon>Alphaproteobacteria</taxon>
        <taxon>Rhodobacterales</taxon>
        <taxon>Roseobacteraceae</taxon>
        <taxon>Salipiger</taxon>
    </lineage>
</organism>
<reference evidence="3" key="1">
    <citation type="submission" date="2016-10" db="EMBL/GenBank/DDBJ databases">
        <authorList>
            <person name="Varghese N."/>
            <person name="Submissions S."/>
        </authorList>
    </citation>
    <scope>NUCLEOTIDE SEQUENCE [LARGE SCALE GENOMIC DNA]</scope>
    <source>
        <strain evidence="3">DSM 10146</strain>
    </source>
</reference>
<evidence type="ECO:0000313" key="3">
    <source>
        <dbReference type="Proteomes" id="UP000198994"/>
    </source>
</evidence>
<dbReference type="Pfam" id="PF14864">
    <property type="entry name" value="Alkyl_sulf_C"/>
    <property type="match status" value="1"/>
</dbReference>
<dbReference type="InterPro" id="IPR029229">
    <property type="entry name" value="Alkyl_sulf_C"/>
</dbReference>
<evidence type="ECO:0000313" key="2">
    <source>
        <dbReference type="EMBL" id="SDE30681.1"/>
    </source>
</evidence>
<dbReference type="Proteomes" id="UP000198994">
    <property type="component" value="Unassembled WGS sequence"/>
</dbReference>
<dbReference type="Gene3D" id="3.30.1050.10">
    <property type="entry name" value="SCP2 sterol-binding domain"/>
    <property type="match status" value="1"/>
</dbReference>
<name>A0A1G7BU81_9RHOB</name>
<protein>
    <submittedName>
        <fullName evidence="2">Alkyl sulfatase C-terminal</fullName>
    </submittedName>
</protein>
<keyword evidence="3" id="KW-1185">Reference proteome</keyword>
<dbReference type="EMBL" id="FNAV01000002">
    <property type="protein sequence ID" value="SDE30681.1"/>
    <property type="molecule type" value="Genomic_DNA"/>
</dbReference>
<proteinExistence type="predicted"/>